<feature type="region of interest" description="Disordered" evidence="1">
    <location>
        <begin position="47"/>
        <end position="66"/>
    </location>
</feature>
<feature type="region of interest" description="Disordered" evidence="1">
    <location>
        <begin position="1"/>
        <end position="29"/>
    </location>
</feature>
<keyword evidence="3" id="KW-1185">Reference proteome</keyword>
<proteinExistence type="predicted"/>
<dbReference type="Proteomes" id="UP001597463">
    <property type="component" value="Unassembled WGS sequence"/>
</dbReference>
<comment type="caution">
    <text evidence="2">The sequence shown here is derived from an EMBL/GenBank/DDBJ whole genome shotgun (WGS) entry which is preliminary data.</text>
</comment>
<protein>
    <recommendedName>
        <fullName evidence="4">50S ribosomal protein L44e</fullName>
    </recommendedName>
</protein>
<dbReference type="EMBL" id="JBHUMV010000008">
    <property type="protein sequence ID" value="MFD2755976.1"/>
    <property type="molecule type" value="Genomic_DNA"/>
</dbReference>
<feature type="compositionally biased region" description="Polar residues" evidence="1">
    <location>
        <begin position="1"/>
        <end position="11"/>
    </location>
</feature>
<accession>A0ABW5URY7</accession>
<evidence type="ECO:0008006" key="4">
    <source>
        <dbReference type="Google" id="ProtNLM"/>
    </source>
</evidence>
<sequence>MTCPTGKQQLTAELAKKRAKRSSASHSKPMTAYRCNECGEWHLGQPAPRKRRIPIIKPNHSMRLSK</sequence>
<evidence type="ECO:0000256" key="1">
    <source>
        <dbReference type="SAM" id="MobiDB-lite"/>
    </source>
</evidence>
<name>A0ABW5URY7_9BURK</name>
<gene>
    <name evidence="2" type="ORF">ACFSW6_18055</name>
</gene>
<evidence type="ECO:0000313" key="3">
    <source>
        <dbReference type="Proteomes" id="UP001597463"/>
    </source>
</evidence>
<reference evidence="3" key="1">
    <citation type="journal article" date="2019" name="Int. J. Syst. Evol. Microbiol.">
        <title>The Global Catalogue of Microorganisms (GCM) 10K type strain sequencing project: providing services to taxonomists for standard genome sequencing and annotation.</title>
        <authorList>
            <consortium name="The Broad Institute Genomics Platform"/>
            <consortium name="The Broad Institute Genome Sequencing Center for Infectious Disease"/>
            <person name="Wu L."/>
            <person name="Ma J."/>
        </authorList>
    </citation>
    <scope>NUCLEOTIDE SEQUENCE [LARGE SCALE GENOMIC DNA]</scope>
    <source>
        <strain evidence="3">TISTR 1906</strain>
    </source>
</reference>
<dbReference type="RefSeq" id="WP_066471249.1">
    <property type="nucleotide sequence ID" value="NZ_BCNT01000001.1"/>
</dbReference>
<organism evidence="2 3">
    <name type="scientific">Comamonas terrae</name>
    <dbReference type="NCBI Taxonomy" id="673548"/>
    <lineage>
        <taxon>Bacteria</taxon>
        <taxon>Pseudomonadati</taxon>
        <taxon>Pseudomonadota</taxon>
        <taxon>Betaproteobacteria</taxon>
        <taxon>Burkholderiales</taxon>
        <taxon>Comamonadaceae</taxon>
        <taxon>Comamonas</taxon>
    </lineage>
</organism>
<evidence type="ECO:0000313" key="2">
    <source>
        <dbReference type="EMBL" id="MFD2755976.1"/>
    </source>
</evidence>